<dbReference type="Pfam" id="PF01344">
    <property type="entry name" value="Kelch_1"/>
    <property type="match status" value="2"/>
</dbReference>
<evidence type="ECO:0000313" key="5">
    <source>
        <dbReference type="RefSeq" id="XP_028254464.1"/>
    </source>
</evidence>
<protein>
    <submittedName>
        <fullName evidence="5">Kelch-like protein 10</fullName>
    </submittedName>
</protein>
<dbReference type="SMART" id="SM00875">
    <property type="entry name" value="BACK"/>
    <property type="match status" value="1"/>
</dbReference>
<dbReference type="Pfam" id="PF00651">
    <property type="entry name" value="BTB"/>
    <property type="match status" value="1"/>
</dbReference>
<keyword evidence="2" id="KW-0677">Repeat</keyword>
<keyword evidence="4" id="KW-1185">Reference proteome</keyword>
<dbReference type="Gene3D" id="3.30.710.10">
    <property type="entry name" value="Potassium Channel Kv1.1, Chain A"/>
    <property type="match status" value="1"/>
</dbReference>
<dbReference type="InParanoid" id="A0A6P7I192"/>
<evidence type="ECO:0000256" key="2">
    <source>
        <dbReference type="ARBA" id="ARBA00022737"/>
    </source>
</evidence>
<dbReference type="InterPro" id="IPR000210">
    <property type="entry name" value="BTB/POZ_dom"/>
</dbReference>
<dbReference type="AlphaFoldDB" id="A0A6P7I192"/>
<dbReference type="PANTHER" id="PTHR24412:SF172">
    <property type="entry name" value="KELCH-LIKE PROTEIN 10"/>
    <property type="match status" value="1"/>
</dbReference>
<reference evidence="5" key="1">
    <citation type="submission" date="2025-08" db="UniProtKB">
        <authorList>
            <consortium name="RefSeq"/>
        </authorList>
    </citation>
    <scope>IDENTIFICATION</scope>
</reference>
<dbReference type="Proteomes" id="UP000515145">
    <property type="component" value="Unplaced"/>
</dbReference>
<proteinExistence type="predicted"/>
<feature type="non-terminal residue" evidence="5">
    <location>
        <position position="479"/>
    </location>
</feature>
<dbReference type="Pfam" id="PF07707">
    <property type="entry name" value="BACK"/>
    <property type="match status" value="1"/>
</dbReference>
<evidence type="ECO:0000256" key="1">
    <source>
        <dbReference type="ARBA" id="ARBA00022441"/>
    </source>
</evidence>
<dbReference type="InterPro" id="IPR011705">
    <property type="entry name" value="BACK"/>
</dbReference>
<sequence length="479" mass="54157">MMELIIEFAYTGSVNVTESNARRLFMAADYLNIVELVQICCNFFEKTLCPDNCISIWQFTKTYHTPELHLKAFHYVLSHFEEVVFSEEFLQLSAQDVSDIISSDDLNVRQEAAVFEAIIRWITHDPQEREGYADLLLPKVRLSMMPTEYIQSHVLSNKLVTDNLRCQAMVSEVIECIDRILGRPRLPSAILLAIGGWSSSMDLTNVIEAFDVRANHWMNITNLSEVPRAYHGAAYLGGYVYCVGGIDQVFKPTNSVRRFDLSAQTWQEVAPMHYRRGYVSVTVLNWCIYAMGGYDGRTHLSSAEFYQPETNQWLQIAPMHEQRSDASCTALNGKIYICGGYDGNERLQTAECYNQETNQWTLISPMSSQRSGLGVIAYNNHVYAVGGSDGTGCLQTAEVYNPHTNTWHNVSSMMTPRCSFGIEVVEDRLFVVGGFSRFNATSNVEYYDTEKNEWSQACDMDVSRHALSCCVLSGLPNMA</sequence>
<evidence type="ECO:0000259" key="3">
    <source>
        <dbReference type="SMART" id="SM00875"/>
    </source>
</evidence>
<dbReference type="PANTHER" id="PTHR24412">
    <property type="entry name" value="KELCH PROTEIN"/>
    <property type="match status" value="1"/>
</dbReference>
<dbReference type="OrthoDB" id="191037at2759"/>
<dbReference type="FunFam" id="1.25.40.420:FF:000001">
    <property type="entry name" value="Kelch-like family member 12"/>
    <property type="match status" value="1"/>
</dbReference>
<name>A0A6P7I192_9TELE</name>
<gene>
    <name evidence="5" type="primary">LOC114430587</name>
</gene>
<dbReference type="Gene3D" id="1.25.40.420">
    <property type="match status" value="1"/>
</dbReference>
<dbReference type="SUPFAM" id="SSF117281">
    <property type="entry name" value="Kelch motif"/>
    <property type="match status" value="1"/>
</dbReference>
<dbReference type="GeneID" id="114430587"/>
<dbReference type="InterPro" id="IPR006652">
    <property type="entry name" value="Kelch_1"/>
</dbReference>
<keyword evidence="1" id="KW-0880">Kelch repeat</keyword>
<dbReference type="RefSeq" id="XP_028254464.1">
    <property type="nucleotide sequence ID" value="XM_028398663.1"/>
</dbReference>
<dbReference type="Gene3D" id="2.120.10.80">
    <property type="entry name" value="Kelch-type beta propeller"/>
    <property type="match status" value="2"/>
</dbReference>
<dbReference type="SMART" id="SM00612">
    <property type="entry name" value="Kelch"/>
    <property type="match status" value="6"/>
</dbReference>
<dbReference type="PRINTS" id="PR00501">
    <property type="entry name" value="KELCHREPEAT"/>
</dbReference>
<organism evidence="4 5">
    <name type="scientific">Parambassis ranga</name>
    <name type="common">Indian glassy fish</name>
    <dbReference type="NCBI Taxonomy" id="210632"/>
    <lineage>
        <taxon>Eukaryota</taxon>
        <taxon>Metazoa</taxon>
        <taxon>Chordata</taxon>
        <taxon>Craniata</taxon>
        <taxon>Vertebrata</taxon>
        <taxon>Euteleostomi</taxon>
        <taxon>Actinopterygii</taxon>
        <taxon>Neopterygii</taxon>
        <taxon>Teleostei</taxon>
        <taxon>Neoteleostei</taxon>
        <taxon>Acanthomorphata</taxon>
        <taxon>Ovalentaria</taxon>
        <taxon>Ambassidae</taxon>
        <taxon>Parambassis</taxon>
    </lineage>
</organism>
<feature type="domain" description="BACK" evidence="3">
    <location>
        <begin position="53"/>
        <end position="155"/>
    </location>
</feature>
<dbReference type="Pfam" id="PF24681">
    <property type="entry name" value="Kelch_KLHDC2_KLHL20_DRC7"/>
    <property type="match status" value="1"/>
</dbReference>
<evidence type="ECO:0000313" key="4">
    <source>
        <dbReference type="Proteomes" id="UP000515145"/>
    </source>
</evidence>
<dbReference type="CDD" id="cd18450">
    <property type="entry name" value="BACK_KLHL10"/>
    <property type="match status" value="1"/>
</dbReference>
<dbReference type="InterPro" id="IPR015915">
    <property type="entry name" value="Kelch-typ_b-propeller"/>
</dbReference>
<dbReference type="InterPro" id="IPR011333">
    <property type="entry name" value="SKP1/BTB/POZ_sf"/>
</dbReference>
<accession>A0A6P7I192</accession>
<dbReference type="SUPFAM" id="SSF54695">
    <property type="entry name" value="POZ domain"/>
    <property type="match status" value="1"/>
</dbReference>